<evidence type="ECO:0000256" key="1">
    <source>
        <dbReference type="SAM" id="MobiDB-lite"/>
    </source>
</evidence>
<comment type="caution">
    <text evidence="2">The sequence shown here is derived from an EMBL/GenBank/DDBJ whole genome shotgun (WGS) entry which is preliminary data.</text>
</comment>
<proteinExistence type="predicted"/>
<feature type="region of interest" description="Disordered" evidence="1">
    <location>
        <begin position="1"/>
        <end position="25"/>
    </location>
</feature>
<organism evidence="2 3">
    <name type="scientific">Marchantia polymorpha subsp. ruderalis</name>
    <dbReference type="NCBI Taxonomy" id="1480154"/>
    <lineage>
        <taxon>Eukaryota</taxon>
        <taxon>Viridiplantae</taxon>
        <taxon>Streptophyta</taxon>
        <taxon>Embryophyta</taxon>
        <taxon>Marchantiophyta</taxon>
        <taxon>Marchantiopsida</taxon>
        <taxon>Marchantiidae</taxon>
        <taxon>Marchantiales</taxon>
        <taxon>Marchantiaceae</taxon>
        <taxon>Marchantia</taxon>
    </lineage>
</organism>
<dbReference type="AlphaFoldDB" id="A0A176W075"/>
<evidence type="ECO:0000313" key="3">
    <source>
        <dbReference type="Proteomes" id="UP000077202"/>
    </source>
</evidence>
<dbReference type="Proteomes" id="UP000077202">
    <property type="component" value="Unassembled WGS sequence"/>
</dbReference>
<evidence type="ECO:0000313" key="2">
    <source>
        <dbReference type="EMBL" id="OAE26447.1"/>
    </source>
</evidence>
<dbReference type="EMBL" id="LVLJ01002167">
    <property type="protein sequence ID" value="OAE26447.1"/>
    <property type="molecule type" value="Genomic_DNA"/>
</dbReference>
<reference evidence="2" key="1">
    <citation type="submission" date="2016-03" db="EMBL/GenBank/DDBJ databases">
        <title>Mechanisms controlling the formation of the plant cell surface in tip-growing cells are functionally conserved among land plants.</title>
        <authorList>
            <person name="Honkanen S."/>
            <person name="Jones V.A."/>
            <person name="Morieri G."/>
            <person name="Champion C."/>
            <person name="Hetherington A.J."/>
            <person name="Kelly S."/>
            <person name="Saint-Marcoux D."/>
            <person name="Proust H."/>
            <person name="Prescott H."/>
            <person name="Dolan L."/>
        </authorList>
    </citation>
    <scope>NUCLEOTIDE SEQUENCE [LARGE SCALE GENOMIC DNA]</scope>
    <source>
        <tissue evidence="2">Whole gametophyte</tissue>
    </source>
</reference>
<accession>A0A176W075</accession>
<name>A0A176W075_MARPO</name>
<feature type="compositionally biased region" description="Polar residues" evidence="1">
    <location>
        <begin position="14"/>
        <end position="25"/>
    </location>
</feature>
<keyword evidence="3" id="KW-1185">Reference proteome</keyword>
<gene>
    <name evidence="2" type="ORF">AXG93_815s1080</name>
</gene>
<protein>
    <submittedName>
        <fullName evidence="2">Uncharacterized protein</fullName>
    </submittedName>
</protein>
<sequence length="108" mass="11887">MQPNPSGDGAADGTESQEQVPSWSSTPTIRIITGLIEDSGYDFLALLIVPCKDFRKLPKEILTRALEVPRRTIQSGPDSCHWKKLKMKGIVDQGGTSVKEDKDSRPGY</sequence>